<keyword evidence="9" id="KW-0472">Membrane</keyword>
<dbReference type="GO" id="GO:0061630">
    <property type="term" value="F:ubiquitin protein ligase activity"/>
    <property type="evidence" value="ECO:0007669"/>
    <property type="project" value="UniProtKB-EC"/>
</dbReference>
<dbReference type="OrthoDB" id="8062037at2759"/>
<feature type="compositionally biased region" description="Pro residues" evidence="8">
    <location>
        <begin position="19"/>
        <end position="29"/>
    </location>
</feature>
<dbReference type="Pfam" id="PF13639">
    <property type="entry name" value="zf-RING_2"/>
    <property type="match status" value="1"/>
</dbReference>
<keyword evidence="13" id="KW-1185">Reference proteome</keyword>
<feature type="transmembrane region" description="Helical" evidence="9">
    <location>
        <begin position="45"/>
        <end position="67"/>
    </location>
</feature>
<organism evidence="11">
    <name type="scientific">Brachypodium distachyon</name>
    <name type="common">Purple false brome</name>
    <name type="synonym">Trachynia distachya</name>
    <dbReference type="NCBI Taxonomy" id="15368"/>
    <lineage>
        <taxon>Eukaryota</taxon>
        <taxon>Viridiplantae</taxon>
        <taxon>Streptophyta</taxon>
        <taxon>Embryophyta</taxon>
        <taxon>Tracheophyta</taxon>
        <taxon>Spermatophyta</taxon>
        <taxon>Magnoliopsida</taxon>
        <taxon>Liliopsida</taxon>
        <taxon>Poales</taxon>
        <taxon>Poaceae</taxon>
        <taxon>BOP clade</taxon>
        <taxon>Pooideae</taxon>
        <taxon>Stipodae</taxon>
        <taxon>Brachypodieae</taxon>
        <taxon>Brachypodium</taxon>
    </lineage>
</organism>
<keyword evidence="9" id="KW-1133">Transmembrane helix</keyword>
<dbReference type="GO" id="GO:0008270">
    <property type="term" value="F:zinc ion binding"/>
    <property type="evidence" value="ECO:0007669"/>
    <property type="project" value="UniProtKB-KW"/>
</dbReference>
<evidence type="ECO:0000256" key="8">
    <source>
        <dbReference type="SAM" id="MobiDB-lite"/>
    </source>
</evidence>
<evidence type="ECO:0000313" key="13">
    <source>
        <dbReference type="Proteomes" id="UP000008810"/>
    </source>
</evidence>
<dbReference type="Proteomes" id="UP000008810">
    <property type="component" value="Chromosome 1"/>
</dbReference>
<dbReference type="EnsemblPlants" id="KQK18130">
    <property type="protein sequence ID" value="KQK18130"/>
    <property type="gene ID" value="BRADI_1g39044v3"/>
</dbReference>
<dbReference type="CDD" id="cd16454">
    <property type="entry name" value="RING-H2_PA-TM-RING"/>
    <property type="match status" value="1"/>
</dbReference>
<evidence type="ECO:0000313" key="12">
    <source>
        <dbReference type="EnsemblPlants" id="KQK18130"/>
    </source>
</evidence>
<feature type="domain" description="RING-type" evidence="10">
    <location>
        <begin position="133"/>
        <end position="175"/>
    </location>
</feature>
<reference evidence="11" key="2">
    <citation type="submission" date="2017-06" db="EMBL/GenBank/DDBJ databases">
        <title>WGS assembly of Brachypodium distachyon.</title>
        <authorList>
            <consortium name="The International Brachypodium Initiative"/>
            <person name="Lucas S."/>
            <person name="Harmon-Smith M."/>
            <person name="Lail K."/>
            <person name="Tice H."/>
            <person name="Grimwood J."/>
            <person name="Bruce D."/>
            <person name="Barry K."/>
            <person name="Shu S."/>
            <person name="Lindquist E."/>
            <person name="Wang M."/>
            <person name="Pitluck S."/>
            <person name="Vogel J.P."/>
            <person name="Garvin D.F."/>
            <person name="Mockler T.C."/>
            <person name="Schmutz J."/>
            <person name="Rokhsar D."/>
            <person name="Bevan M.W."/>
        </authorList>
    </citation>
    <scope>NUCLEOTIDE SEQUENCE</scope>
    <source>
        <strain evidence="11">Bd21</strain>
    </source>
</reference>
<evidence type="ECO:0000256" key="6">
    <source>
        <dbReference type="ARBA" id="ARBA00024209"/>
    </source>
</evidence>
<dbReference type="PANTHER" id="PTHR14155">
    <property type="entry name" value="RING FINGER DOMAIN-CONTAINING"/>
    <property type="match status" value="1"/>
</dbReference>
<gene>
    <name evidence="11" type="ORF">BRADI_1g39044v3</name>
</gene>
<reference evidence="12" key="3">
    <citation type="submission" date="2018-08" db="UniProtKB">
        <authorList>
            <consortium name="EnsemblPlants"/>
        </authorList>
    </citation>
    <scope>IDENTIFICATION</scope>
    <source>
        <strain evidence="12">cv. Bd21</strain>
    </source>
</reference>
<feature type="region of interest" description="Disordered" evidence="8">
    <location>
        <begin position="19"/>
        <end position="41"/>
    </location>
</feature>
<proteinExistence type="inferred from homology"/>
<sequence length="191" mass="20452">MAQVPPGFPYIFGPPPPWHPPLAPRPYRTPPSRTSKDEGPSQGGIIAGLVISFIASLFLFAIVCSICKGQRSSRARARTVPLPPRSLVRGRRLNIAGTTTTTMTNGSAAGTEQRPGCRRSPNVTGAGEEAATCSVCLGAFQLEETVRLLPVCLHLYHVECIDPWLDAHSTCPLCRSDTDPAMDVPGRLPPV</sequence>
<evidence type="ECO:0000256" key="5">
    <source>
        <dbReference type="ARBA" id="ARBA00022833"/>
    </source>
</evidence>
<keyword evidence="3" id="KW-0479">Metal-binding</keyword>
<dbReference type="InterPro" id="IPR001841">
    <property type="entry name" value="Znf_RING"/>
</dbReference>
<feature type="region of interest" description="Disordered" evidence="8">
    <location>
        <begin position="100"/>
        <end position="123"/>
    </location>
</feature>
<dbReference type="AlphaFoldDB" id="A0A0Q3RZU8"/>
<feature type="compositionally biased region" description="Low complexity" evidence="8">
    <location>
        <begin position="100"/>
        <end position="111"/>
    </location>
</feature>
<accession>A0A0Q3RZU8</accession>
<evidence type="ECO:0000256" key="9">
    <source>
        <dbReference type="SAM" id="Phobius"/>
    </source>
</evidence>
<evidence type="ECO:0000256" key="3">
    <source>
        <dbReference type="ARBA" id="ARBA00022723"/>
    </source>
</evidence>
<protein>
    <recommendedName>
        <fullName evidence="2">RING-type E3 ubiquitin transferase</fullName>
        <ecNumber evidence="2">2.3.2.27</ecNumber>
    </recommendedName>
</protein>
<evidence type="ECO:0000313" key="11">
    <source>
        <dbReference type="EMBL" id="KQK18130.1"/>
    </source>
</evidence>
<name>A0A0Q3RZU8_BRADI</name>
<dbReference type="SUPFAM" id="SSF57850">
    <property type="entry name" value="RING/U-box"/>
    <property type="match status" value="1"/>
</dbReference>
<evidence type="ECO:0000256" key="2">
    <source>
        <dbReference type="ARBA" id="ARBA00012483"/>
    </source>
</evidence>
<comment type="similarity">
    <text evidence="6">Belongs to the RING-type zinc finger family. ATL subfamily.</text>
</comment>
<dbReference type="PANTHER" id="PTHR14155:SF518">
    <property type="entry name" value="RING-TYPE DOMAIN-CONTAINING PROTEIN"/>
    <property type="match status" value="1"/>
</dbReference>
<dbReference type="InParanoid" id="A0A0Q3RZU8"/>
<keyword evidence="4 7" id="KW-0863">Zinc-finger</keyword>
<dbReference type="InterPro" id="IPR053238">
    <property type="entry name" value="RING-H2_zinc_finger"/>
</dbReference>
<comment type="catalytic activity">
    <reaction evidence="1">
        <text>S-ubiquitinyl-[E2 ubiquitin-conjugating enzyme]-L-cysteine + [acceptor protein]-L-lysine = [E2 ubiquitin-conjugating enzyme]-L-cysteine + N(6)-ubiquitinyl-[acceptor protein]-L-lysine.</text>
        <dbReference type="EC" id="2.3.2.27"/>
    </reaction>
</comment>
<keyword evidence="9" id="KW-0812">Transmembrane</keyword>
<dbReference type="EMBL" id="CM000880">
    <property type="protein sequence ID" value="KQK18130.1"/>
    <property type="molecule type" value="Genomic_DNA"/>
</dbReference>
<evidence type="ECO:0000256" key="7">
    <source>
        <dbReference type="PROSITE-ProRule" id="PRU00175"/>
    </source>
</evidence>
<reference evidence="11 12" key="1">
    <citation type="journal article" date="2010" name="Nature">
        <title>Genome sequencing and analysis of the model grass Brachypodium distachyon.</title>
        <authorList>
            <consortium name="International Brachypodium Initiative"/>
        </authorList>
    </citation>
    <scope>NUCLEOTIDE SEQUENCE [LARGE SCALE GENOMIC DNA]</scope>
    <source>
        <strain evidence="11 12">Bd21</strain>
    </source>
</reference>
<dbReference type="InterPro" id="IPR013083">
    <property type="entry name" value="Znf_RING/FYVE/PHD"/>
</dbReference>
<dbReference type="Gramene" id="KQK18130">
    <property type="protein sequence ID" value="KQK18130"/>
    <property type="gene ID" value="BRADI_1g39044v3"/>
</dbReference>
<dbReference type="PROSITE" id="PS50089">
    <property type="entry name" value="ZF_RING_2"/>
    <property type="match status" value="1"/>
</dbReference>
<keyword evidence="5" id="KW-0862">Zinc</keyword>
<dbReference type="SMART" id="SM00184">
    <property type="entry name" value="RING"/>
    <property type="match status" value="1"/>
</dbReference>
<evidence type="ECO:0000256" key="1">
    <source>
        <dbReference type="ARBA" id="ARBA00000900"/>
    </source>
</evidence>
<dbReference type="EC" id="2.3.2.27" evidence="2"/>
<evidence type="ECO:0000259" key="10">
    <source>
        <dbReference type="PROSITE" id="PS50089"/>
    </source>
</evidence>
<dbReference type="Gene3D" id="3.30.40.10">
    <property type="entry name" value="Zinc/RING finger domain, C3HC4 (zinc finger)"/>
    <property type="match status" value="1"/>
</dbReference>
<evidence type="ECO:0000256" key="4">
    <source>
        <dbReference type="ARBA" id="ARBA00022771"/>
    </source>
</evidence>